<feature type="transmembrane region" description="Helical" evidence="30">
    <location>
        <begin position="474"/>
        <end position="499"/>
    </location>
</feature>
<dbReference type="InterPro" id="IPR056751">
    <property type="entry name" value="PAS_13"/>
</dbReference>
<dbReference type="Gene3D" id="1.20.1250.20">
    <property type="entry name" value="MFS general substrate transporter like domains"/>
    <property type="match status" value="1"/>
</dbReference>
<dbReference type="FunFam" id="1.20.1250.20:FF:000082">
    <property type="entry name" value="MFS multidrug transporter, putative"/>
    <property type="match status" value="1"/>
</dbReference>
<dbReference type="SUPFAM" id="SSF54427">
    <property type="entry name" value="NTF2-like"/>
    <property type="match status" value="1"/>
</dbReference>
<evidence type="ECO:0000256" key="15">
    <source>
        <dbReference type="ARBA" id="ARBA00022723"/>
    </source>
</evidence>
<gene>
    <name evidence="33" type="ORF">CNMCM6805_008731</name>
</gene>
<dbReference type="Gene3D" id="2.40.30.30">
    <property type="entry name" value="Riboflavin kinase-like"/>
    <property type="match status" value="1"/>
</dbReference>
<dbReference type="EC" id="2.7.1.26" evidence="9"/>
<keyword evidence="22" id="KW-0805">Transcription regulation</keyword>
<keyword evidence="16" id="KW-0547">Nucleotide-binding</keyword>
<feature type="transmembrane region" description="Helical" evidence="30">
    <location>
        <begin position="400"/>
        <end position="419"/>
    </location>
</feature>
<feature type="transmembrane region" description="Helical" evidence="30">
    <location>
        <begin position="558"/>
        <end position="580"/>
    </location>
</feature>
<dbReference type="Pfam" id="PF07690">
    <property type="entry name" value="MFS_1"/>
    <property type="match status" value="1"/>
</dbReference>
<evidence type="ECO:0000256" key="11">
    <source>
        <dbReference type="ARBA" id="ARBA00022630"/>
    </source>
</evidence>
<keyword evidence="15" id="KW-0479">Metal-binding</keyword>
<dbReference type="InterPro" id="IPR001138">
    <property type="entry name" value="Zn2Cys6_DnaBD"/>
</dbReference>
<name>A0A8H4GYX7_9EURO</name>
<dbReference type="FunFam" id="2.40.30.30:FF:000008">
    <property type="entry name" value="Riboflavin kinase"/>
    <property type="match status" value="1"/>
</dbReference>
<comment type="cofactor">
    <cofactor evidence="2">
        <name>Zn(2+)</name>
        <dbReference type="ChEBI" id="CHEBI:29105"/>
    </cofactor>
</comment>
<dbReference type="InterPro" id="IPR036259">
    <property type="entry name" value="MFS_trans_sf"/>
</dbReference>
<dbReference type="GO" id="GO:0042908">
    <property type="term" value="P:xenobiotic transport"/>
    <property type="evidence" value="ECO:0007669"/>
    <property type="project" value="UniProtKB-ARBA"/>
</dbReference>
<evidence type="ECO:0000256" key="16">
    <source>
        <dbReference type="ARBA" id="ARBA00022741"/>
    </source>
</evidence>
<feature type="compositionally biased region" description="Basic and acidic residues" evidence="29">
    <location>
        <begin position="1544"/>
        <end position="1556"/>
    </location>
</feature>
<evidence type="ECO:0000313" key="33">
    <source>
        <dbReference type="EMBL" id="KAF4244479.1"/>
    </source>
</evidence>
<comment type="pathway">
    <text evidence="6">Cofactor biosynthesis; FMN biosynthesis; FMN from riboflavin (ATP route): step 1/1.</text>
</comment>
<feature type="transmembrane region" description="Helical" evidence="30">
    <location>
        <begin position="353"/>
        <end position="380"/>
    </location>
</feature>
<sequence>MPTTQQTDSVPTTEKHESSVDGDSSSEKSTEEARRQETQQGEGSDRTFAPINASAATNKERSQKLQRTTSSTIERSWSLNDGYSCHTVDEETEDKSNQPGEAADGDEFVVGWDDNDPMNPRNMNKFRRWLIVVICSSGSLCVTCASSMYTSTYGQLMKDLDCSQIVATLGLSFFIWGLGIGPLFLAPLSEFYGRKWIYIVSFTFFLIWLIPCAVAQNIQTMIVSRFFNGLAGSAFLSVAGGTVGDLFDRHELSAPMMLYTASPFIGPEVGPLVGGFINQFTTWRWTFYVLLIWSGLLLVSIILFVPETYHPVLLRRKAQKLRKETGDDRWKAPIERTNRSVAQTILRSTYRPWLLLALEPMCLNLCIFSAILLGILYLFFGAFQLVFGNVYGFELWQRGLSFLGLFVGMVFAILSDPFWRRVYVRLEKKHEKAVGKSDDFQPEWRLPPAILGGPLVTIGLFIFAWTIYRHVHWIVPLIGSAFFGAGTILVYSGVFTFLVDAYPTYAASALAANSFARSTFGGVFPLFGNQIEPKQQVRRMVYVNGVYNNLGYHWATSLLAFLTLAMSPFPCVFFCFPPYIETRDFGDFYCLIHAPTSLHQLAAVSCGSGNGVDSATNVDMKTEDNGSAPALAGDHGGVDQDTPDAGDRTEQAKHKTNGATENAPKSANAKDPSRPRRKKARRACFACQRAHLTCGDERPCQRCIKRGLQDACHDGVRKKAKYLHDAPDGALMPGLGGNFYNNAMRNNLPLSRNGANTVNTTSQQNSGSNYYPTPQSNSYNVYQDTPLTQNSFTSQSPVSPTFNMKTTPTGRSNSLSSSVNQQPPNTTVSGATQSQNPFAGPFFDPSDPALFNFDLSSMNFENRYGALEFGMLGHMATGAGDSPTDSATQRGSIGRSGSTQYSTTPITGAPGFGESPGNQQPFIFGNDPLLNEWPNSQAPNQGHLNVSGVYPQGGMMHMAKSDAPHAFAIESGPASFSSPSATTSPHINSGYDENPLSNTVVNKSNGLTANGQRPAITTPSLKHQSLQFGVKRRQRNPSTVYESVKEPYAYTNRFHNLTAFIQRRFSPQKTLQIAKALASIRPSFIATTKTLNRDDLIFMEKCFQRTLWEYEDFINACGTPTIVCRRTGEIAAVGKEFSILTGWKKDVLLGKEPNLNVNTGGASVPGSGTTSRGSFTPRSSTLENATPGRPQPVFLAELLDDDSVVEFYEDFARLAFGDSRGSVMTTCKLLKYKTKEDMELAQSDDNQRWNNHLRKGGIAGEAGMNQLGFKDGKVECAYCWTVKRDVFDIPMLIVMNDRQPNLAMRPDGPRDPVAGPDSGPEHPYPVHLSGPVIKGFGRGSKELGIPTANIPAEGLAEYPDLQVGVYYGVVALDPAKFQYQEGQGEDSSSSTAGAAAAILPAVLSIGYNPFYKNKTKSIEIHIMPPLSSPSPTAEGAGEPGQVKFHKLPDFYGTQLKLLILGYIRPEYDYVSLEALIEDIRVDCEVARKSLQRPAYACYIDGDEKECSDVYCKEYAAMDRLRQHLSRRRSSSSSATPLQSPRFPSTERRQDERDISPRRLYVTSDTHDFDPSIIARFQGEGFEVEYLPFPGGNEDIERDRKDLVNLLHEREDDLEPGERYAVVAYHRPAFLLLASHHQPTTATNPLPRMCALVAYYPREPLDETCSRENKSPACLLPPSTTSTSTSSCYASLSLLPIQIHLAGHQNPSFWDDYSTHPSRKRHRCHLFFYPESEPGFAEHPSPTYDRLSSRLAWSRALDCLKRGFGWPGGSWKTPDVETIWEEYWRNLLFDNRQSDAEGHAAKVMKMMIGSGDPSSLDRQIDETPLVNCVPTMVGGSDEQSISTFYAEAFFPTGPPSQQIRLLSRTVGPDRIVDEILLAFRHTEEIPWLLPRVPPTDRDVKIVLVVTASFRAGKLSRQNIYWDQASVLVQIGLLDPALVPGSFRATGKTREGRGDVEILPVIGAEGVERVLNG</sequence>
<comment type="caution">
    <text evidence="33">The sequence shown here is derived from an EMBL/GenBank/DDBJ whole genome shotgun (WGS) entry which is preliminary data.</text>
</comment>
<comment type="catalytic activity">
    <reaction evidence="28">
        <text>riboflavin + ATP = FMN + ADP + H(+)</text>
        <dbReference type="Rhea" id="RHEA:14357"/>
        <dbReference type="ChEBI" id="CHEBI:15378"/>
        <dbReference type="ChEBI" id="CHEBI:30616"/>
        <dbReference type="ChEBI" id="CHEBI:57986"/>
        <dbReference type="ChEBI" id="CHEBI:58210"/>
        <dbReference type="ChEBI" id="CHEBI:456216"/>
        <dbReference type="EC" id="2.7.1.26"/>
    </reaction>
</comment>
<keyword evidence="11" id="KW-0285">Flavoprotein</keyword>
<keyword evidence="23" id="KW-0238">DNA-binding</keyword>
<keyword evidence="25" id="KW-0804">Transcription</keyword>
<dbReference type="Proteomes" id="UP000653565">
    <property type="component" value="Unassembled WGS sequence"/>
</dbReference>
<feature type="transmembrane region" description="Helical" evidence="30">
    <location>
        <begin position="196"/>
        <end position="214"/>
    </location>
</feature>
<dbReference type="UniPathway" id="UPA00276">
    <property type="reaction ID" value="UER00406"/>
</dbReference>
<dbReference type="GO" id="GO:0005524">
    <property type="term" value="F:ATP binding"/>
    <property type="evidence" value="ECO:0007669"/>
    <property type="project" value="UniProtKB-KW"/>
</dbReference>
<feature type="region of interest" description="Disordered" evidence="29">
    <location>
        <begin position="973"/>
        <end position="996"/>
    </location>
</feature>
<evidence type="ECO:0000256" key="30">
    <source>
        <dbReference type="SAM" id="Phobius"/>
    </source>
</evidence>
<dbReference type="GO" id="GO:0009398">
    <property type="term" value="P:FMN biosynthetic process"/>
    <property type="evidence" value="ECO:0007669"/>
    <property type="project" value="UniProtKB-UniPathway"/>
</dbReference>
<dbReference type="SUPFAM" id="SSF82114">
    <property type="entry name" value="Riboflavin kinase-like"/>
    <property type="match status" value="1"/>
</dbReference>
<evidence type="ECO:0000256" key="3">
    <source>
        <dbReference type="ARBA" id="ARBA00003572"/>
    </source>
</evidence>
<feature type="transmembrane region" description="Helical" evidence="30">
    <location>
        <begin position="285"/>
        <end position="306"/>
    </location>
</feature>
<feature type="region of interest" description="Disordered" evidence="29">
    <location>
        <begin position="89"/>
        <end position="113"/>
    </location>
</feature>
<evidence type="ECO:0000256" key="22">
    <source>
        <dbReference type="ARBA" id="ARBA00023015"/>
    </source>
</evidence>
<evidence type="ECO:0000256" key="23">
    <source>
        <dbReference type="ARBA" id="ARBA00023125"/>
    </source>
</evidence>
<evidence type="ECO:0000256" key="28">
    <source>
        <dbReference type="ARBA" id="ARBA00047880"/>
    </source>
</evidence>
<comment type="subcellular location">
    <subcellularLocation>
        <location evidence="5">Cell membrane</location>
        <topology evidence="5">Multi-pass membrane protein</topology>
    </subcellularLocation>
    <subcellularLocation>
        <location evidence="4">Nucleus</location>
    </subcellularLocation>
</comment>
<dbReference type="InterPro" id="IPR015865">
    <property type="entry name" value="Riboflavin_kinase_bac/euk"/>
</dbReference>
<evidence type="ECO:0000256" key="9">
    <source>
        <dbReference type="ARBA" id="ARBA00012105"/>
    </source>
</evidence>
<feature type="domain" description="Zn(2)-C6 fungal-type" evidence="31">
    <location>
        <begin position="683"/>
        <end position="712"/>
    </location>
</feature>
<dbReference type="InterPro" id="IPR032710">
    <property type="entry name" value="NTF2-like_dom_sf"/>
</dbReference>
<feature type="compositionally biased region" description="Polar residues" evidence="29">
    <location>
        <begin position="1158"/>
        <end position="1184"/>
    </location>
</feature>
<evidence type="ECO:0000256" key="20">
    <source>
        <dbReference type="ARBA" id="ARBA00022842"/>
    </source>
</evidence>
<dbReference type="Gene3D" id="3.10.450.50">
    <property type="match status" value="1"/>
</dbReference>
<keyword evidence="24 30" id="KW-0472">Membrane</keyword>
<feature type="region of interest" description="Disordered" evidence="29">
    <location>
        <begin position="1158"/>
        <end position="1189"/>
    </location>
</feature>
<dbReference type="SUPFAM" id="SSF103473">
    <property type="entry name" value="MFS general substrate transporter"/>
    <property type="match status" value="1"/>
</dbReference>
<keyword evidence="34" id="KW-1185">Reference proteome</keyword>
<feature type="compositionally biased region" description="Polar residues" evidence="29">
    <location>
        <begin position="933"/>
        <end position="944"/>
    </location>
</feature>
<keyword evidence="20" id="KW-0460">Magnesium</keyword>
<keyword evidence="26" id="KW-0539">Nucleus</keyword>
<evidence type="ECO:0000256" key="27">
    <source>
        <dbReference type="ARBA" id="ARBA00029960"/>
    </source>
</evidence>
<dbReference type="PROSITE" id="PS50850">
    <property type="entry name" value="MFS"/>
    <property type="match status" value="1"/>
</dbReference>
<evidence type="ECO:0000256" key="24">
    <source>
        <dbReference type="ARBA" id="ARBA00023136"/>
    </source>
</evidence>
<dbReference type="InterPro" id="IPR011701">
    <property type="entry name" value="MFS"/>
</dbReference>
<feature type="region of interest" description="Disordered" evidence="29">
    <location>
        <begin position="880"/>
        <end position="947"/>
    </location>
</feature>
<comment type="cofactor">
    <cofactor evidence="1">
        <name>Mg(2+)</name>
        <dbReference type="ChEBI" id="CHEBI:18420"/>
    </cofactor>
</comment>
<dbReference type="SMART" id="SM00066">
    <property type="entry name" value="GAL4"/>
    <property type="match status" value="1"/>
</dbReference>
<keyword evidence="18" id="KW-0862">Zinc</keyword>
<comment type="function">
    <text evidence="3">Catalyzes the phosphorylation of riboflavin (vitamin B2) to form flavin mononucleotide (FMN) coenzyme.</text>
</comment>
<feature type="region of interest" description="Disordered" evidence="29">
    <location>
        <begin position="750"/>
        <end position="843"/>
    </location>
</feature>
<evidence type="ECO:0000256" key="7">
    <source>
        <dbReference type="ARBA" id="ARBA00008335"/>
    </source>
</evidence>
<evidence type="ECO:0000256" key="12">
    <source>
        <dbReference type="ARBA" id="ARBA00022643"/>
    </source>
</evidence>
<keyword evidence="12" id="KW-0288">FMN</keyword>
<dbReference type="OrthoDB" id="2538135at2759"/>
<feature type="region of interest" description="Disordered" evidence="29">
    <location>
        <begin position="1525"/>
        <end position="1560"/>
    </location>
</feature>
<dbReference type="Pfam" id="PF01687">
    <property type="entry name" value="Flavokinase"/>
    <property type="match status" value="1"/>
</dbReference>
<accession>A0A8H4GYX7</accession>
<feature type="compositionally biased region" description="Polar residues" evidence="29">
    <location>
        <begin position="883"/>
        <end position="906"/>
    </location>
</feature>
<dbReference type="GO" id="GO:0008531">
    <property type="term" value="F:riboflavin kinase activity"/>
    <property type="evidence" value="ECO:0007669"/>
    <property type="project" value="UniProtKB-EC"/>
</dbReference>
<comment type="similarity">
    <text evidence="8">Belongs to the flavokinase family.</text>
</comment>
<reference evidence="33" key="2">
    <citation type="submission" date="2020-04" db="EMBL/GenBank/DDBJ databases">
        <authorList>
            <person name="Santos R.A.C."/>
            <person name="Steenwyk J.L."/>
            <person name="Rivero-Menendez O."/>
            <person name="Mead M.E."/>
            <person name="Silva L.P."/>
            <person name="Bastos R.W."/>
            <person name="Alastruey-Izquierdo A."/>
            <person name="Goldman G.H."/>
            <person name="Rokas A."/>
        </authorList>
    </citation>
    <scope>NUCLEOTIDE SEQUENCE</scope>
    <source>
        <strain evidence="33">CNM-CM6805</strain>
    </source>
</reference>
<evidence type="ECO:0000256" key="10">
    <source>
        <dbReference type="ARBA" id="ARBA00017394"/>
    </source>
</evidence>
<evidence type="ECO:0000256" key="2">
    <source>
        <dbReference type="ARBA" id="ARBA00001947"/>
    </source>
</evidence>
<feature type="region of interest" description="Disordered" evidence="29">
    <location>
        <begin position="1300"/>
        <end position="1325"/>
    </location>
</feature>
<keyword evidence="17" id="KW-0418">Kinase</keyword>
<feature type="transmembrane region" description="Helical" evidence="30">
    <location>
        <begin position="129"/>
        <end position="150"/>
    </location>
</feature>
<evidence type="ECO:0000256" key="25">
    <source>
        <dbReference type="ARBA" id="ARBA00023163"/>
    </source>
</evidence>
<dbReference type="SMART" id="SM00904">
    <property type="entry name" value="Flavokinase"/>
    <property type="match status" value="1"/>
</dbReference>
<protein>
    <recommendedName>
        <fullName evidence="10">Riboflavin kinase</fullName>
        <ecNumber evidence="9">2.7.1.26</ecNumber>
    </recommendedName>
    <alternativeName>
        <fullName evidence="27">Flavin mononucleotide kinase 1</fullName>
    </alternativeName>
</protein>
<feature type="compositionally biased region" description="Polar residues" evidence="29">
    <location>
        <begin position="750"/>
        <end position="837"/>
    </location>
</feature>
<dbReference type="EMBL" id="JAAAPX010000006">
    <property type="protein sequence ID" value="KAF4244479.1"/>
    <property type="molecule type" value="Genomic_DNA"/>
</dbReference>
<evidence type="ECO:0000256" key="29">
    <source>
        <dbReference type="SAM" id="MobiDB-lite"/>
    </source>
</evidence>
<evidence type="ECO:0000256" key="1">
    <source>
        <dbReference type="ARBA" id="ARBA00001946"/>
    </source>
</evidence>
<evidence type="ECO:0000256" key="17">
    <source>
        <dbReference type="ARBA" id="ARBA00022777"/>
    </source>
</evidence>
<dbReference type="Gene3D" id="4.10.240.10">
    <property type="entry name" value="Zn(2)-C6 fungal-type DNA-binding domain"/>
    <property type="match status" value="1"/>
</dbReference>
<dbReference type="InterPro" id="IPR005829">
    <property type="entry name" value="Sugar_transporter_CS"/>
</dbReference>
<evidence type="ECO:0000256" key="6">
    <source>
        <dbReference type="ARBA" id="ARBA00005201"/>
    </source>
</evidence>
<dbReference type="SUPFAM" id="SSF57701">
    <property type="entry name" value="Zn2/Cys6 DNA-binding domain"/>
    <property type="match status" value="1"/>
</dbReference>
<evidence type="ECO:0000256" key="14">
    <source>
        <dbReference type="ARBA" id="ARBA00022692"/>
    </source>
</evidence>
<dbReference type="PANTHER" id="PTHR23502:SF7">
    <property type="entry name" value="DRUG_PROTON ANTIPORTER YHK8-RELATED"/>
    <property type="match status" value="1"/>
</dbReference>
<reference evidence="33" key="1">
    <citation type="journal article" date="2020" name="bioRxiv">
        <title>Genomic and phenotypic heterogeneity of clinical isolates of the human pathogens Aspergillus fumigatus, Aspergillus lentulus and Aspergillus fumigatiaffinis.</title>
        <authorList>
            <person name="dos Santos R.A.C."/>
            <person name="Steenwyk J.L."/>
            <person name="Rivero-Menendez O."/>
            <person name="Mead M.E."/>
            <person name="Silva L.P."/>
            <person name="Bastos R.W."/>
            <person name="Alastruey-Izquierdo A."/>
            <person name="Goldman G.H."/>
            <person name="Rokas A."/>
        </authorList>
    </citation>
    <scope>NUCLEOTIDE SEQUENCE</scope>
    <source>
        <strain evidence="33">CNM-CM6805</strain>
    </source>
</reference>
<dbReference type="GO" id="GO:0008270">
    <property type="term" value="F:zinc ion binding"/>
    <property type="evidence" value="ECO:0007669"/>
    <property type="project" value="InterPro"/>
</dbReference>
<keyword evidence="19" id="KW-0067">ATP-binding</keyword>
<feature type="compositionally biased region" description="Polar residues" evidence="29">
    <location>
        <begin position="1"/>
        <end position="12"/>
    </location>
</feature>
<feature type="region of interest" description="Disordered" evidence="29">
    <location>
        <begin position="617"/>
        <end position="677"/>
    </location>
</feature>
<feature type="domain" description="Major facilitator superfamily (MFS) profile" evidence="32">
    <location>
        <begin position="131"/>
        <end position="583"/>
    </location>
</feature>
<dbReference type="Pfam" id="PF24990">
    <property type="entry name" value="PAS_13"/>
    <property type="match status" value="1"/>
</dbReference>
<keyword evidence="14 30" id="KW-0812">Transmembrane</keyword>
<evidence type="ECO:0000256" key="21">
    <source>
        <dbReference type="ARBA" id="ARBA00022989"/>
    </source>
</evidence>
<evidence type="ECO:0000313" key="34">
    <source>
        <dbReference type="Proteomes" id="UP000653565"/>
    </source>
</evidence>
<evidence type="ECO:0000256" key="26">
    <source>
        <dbReference type="ARBA" id="ARBA00023242"/>
    </source>
</evidence>
<dbReference type="PANTHER" id="PTHR23502">
    <property type="entry name" value="MAJOR FACILITATOR SUPERFAMILY"/>
    <property type="match status" value="1"/>
</dbReference>
<dbReference type="InterPro" id="IPR023465">
    <property type="entry name" value="Riboflavin_kinase_dom_sf"/>
</dbReference>
<dbReference type="CDD" id="cd00067">
    <property type="entry name" value="GAL4"/>
    <property type="match status" value="1"/>
</dbReference>
<dbReference type="PROSITE" id="PS50048">
    <property type="entry name" value="ZN2_CY6_FUNGAL_2"/>
    <property type="match status" value="1"/>
</dbReference>
<comment type="similarity">
    <text evidence="7">Belongs to the major facilitator superfamily.</text>
</comment>
<feature type="region of interest" description="Disordered" evidence="29">
    <location>
        <begin position="1"/>
        <end position="73"/>
    </location>
</feature>
<dbReference type="GO" id="GO:0140115">
    <property type="term" value="P:export across plasma membrane"/>
    <property type="evidence" value="ECO:0007669"/>
    <property type="project" value="UniProtKB-ARBA"/>
</dbReference>
<evidence type="ECO:0000256" key="5">
    <source>
        <dbReference type="ARBA" id="ARBA00004651"/>
    </source>
</evidence>
<evidence type="ECO:0000256" key="18">
    <source>
        <dbReference type="ARBA" id="ARBA00022833"/>
    </source>
</evidence>
<organism evidence="33 34">
    <name type="scientific">Aspergillus fumigatiaffinis</name>
    <dbReference type="NCBI Taxonomy" id="340414"/>
    <lineage>
        <taxon>Eukaryota</taxon>
        <taxon>Fungi</taxon>
        <taxon>Dikarya</taxon>
        <taxon>Ascomycota</taxon>
        <taxon>Pezizomycotina</taxon>
        <taxon>Eurotiomycetes</taxon>
        <taxon>Eurotiomycetidae</taxon>
        <taxon>Eurotiales</taxon>
        <taxon>Aspergillaceae</taxon>
        <taxon>Aspergillus</taxon>
        <taxon>Aspergillus subgen. Fumigati</taxon>
    </lineage>
</organism>
<feature type="transmembrane region" description="Helical" evidence="30">
    <location>
        <begin position="162"/>
        <end position="184"/>
    </location>
</feature>
<dbReference type="GO" id="GO:0005886">
    <property type="term" value="C:plasma membrane"/>
    <property type="evidence" value="ECO:0007669"/>
    <property type="project" value="UniProtKB-SubCell"/>
</dbReference>
<keyword evidence="21 30" id="KW-1133">Transmembrane helix</keyword>
<dbReference type="GO" id="GO:0005634">
    <property type="term" value="C:nucleus"/>
    <property type="evidence" value="ECO:0007669"/>
    <property type="project" value="UniProtKB-SubCell"/>
</dbReference>
<dbReference type="GO" id="GO:0009231">
    <property type="term" value="P:riboflavin biosynthetic process"/>
    <property type="evidence" value="ECO:0007669"/>
    <property type="project" value="InterPro"/>
</dbReference>
<dbReference type="GO" id="GO:0000981">
    <property type="term" value="F:DNA-binding transcription factor activity, RNA polymerase II-specific"/>
    <property type="evidence" value="ECO:0007669"/>
    <property type="project" value="InterPro"/>
</dbReference>
<evidence type="ECO:0000256" key="4">
    <source>
        <dbReference type="ARBA" id="ARBA00004123"/>
    </source>
</evidence>
<feature type="compositionally biased region" description="Low complexity" evidence="29">
    <location>
        <begin position="973"/>
        <end position="985"/>
    </location>
</feature>
<dbReference type="GO" id="GO:0003677">
    <property type="term" value="F:DNA binding"/>
    <property type="evidence" value="ECO:0007669"/>
    <property type="project" value="UniProtKB-KW"/>
</dbReference>
<keyword evidence="13" id="KW-0808">Transferase</keyword>
<evidence type="ECO:0000259" key="31">
    <source>
        <dbReference type="PROSITE" id="PS50048"/>
    </source>
</evidence>
<dbReference type="PROSITE" id="PS00216">
    <property type="entry name" value="SUGAR_TRANSPORT_1"/>
    <property type="match status" value="1"/>
</dbReference>
<dbReference type="CDD" id="cd17323">
    <property type="entry name" value="MFS_Tpo1_MDR_like"/>
    <property type="match status" value="1"/>
</dbReference>
<evidence type="ECO:0000256" key="13">
    <source>
        <dbReference type="ARBA" id="ARBA00022679"/>
    </source>
</evidence>
<feature type="compositionally biased region" description="Basic and acidic residues" evidence="29">
    <location>
        <begin position="13"/>
        <end position="37"/>
    </location>
</feature>
<proteinExistence type="inferred from homology"/>
<dbReference type="InterPro" id="IPR036864">
    <property type="entry name" value="Zn2-C6_fun-type_DNA-bd_sf"/>
</dbReference>
<evidence type="ECO:0000259" key="32">
    <source>
        <dbReference type="PROSITE" id="PS50850"/>
    </source>
</evidence>
<feature type="transmembrane region" description="Helical" evidence="30">
    <location>
        <begin position="449"/>
        <end position="468"/>
    </location>
</feature>
<dbReference type="InterPro" id="IPR020846">
    <property type="entry name" value="MFS_dom"/>
</dbReference>
<evidence type="ECO:0000256" key="19">
    <source>
        <dbReference type="ARBA" id="ARBA00022840"/>
    </source>
</evidence>
<dbReference type="GO" id="GO:0022857">
    <property type="term" value="F:transmembrane transporter activity"/>
    <property type="evidence" value="ECO:0007669"/>
    <property type="project" value="InterPro"/>
</dbReference>
<evidence type="ECO:0000256" key="8">
    <source>
        <dbReference type="ARBA" id="ARBA00010108"/>
    </source>
</evidence>